<accession>U7D4P5</accession>
<keyword evidence="2" id="KW-0812">Transmembrane</keyword>
<dbReference type="RefSeq" id="WP_022637591.1">
    <property type="nucleotide sequence ID" value="NZ_ASJR01000026.1"/>
</dbReference>
<dbReference type="STRING" id="1313304.CALK_2219"/>
<dbReference type="PANTHER" id="PTHR39555">
    <property type="entry name" value="FIMBRIAL ASSEMBLY PROTEIN PILO-LIKE PROTEIN-RELATED"/>
    <property type="match status" value="1"/>
</dbReference>
<dbReference type="GO" id="GO:0043107">
    <property type="term" value="P:type IV pilus-dependent motility"/>
    <property type="evidence" value="ECO:0007669"/>
    <property type="project" value="InterPro"/>
</dbReference>
<reference evidence="3 4" key="1">
    <citation type="journal article" date="2013" name="Environ. Microbiol.">
        <title>Genome analysis of Chitinivibrio alkaliphilus gen. nov., sp. nov., a novel extremely haloalkaliphilic anaerobic chitinolytic bacterium from the candidate phylum Termite Group 3.</title>
        <authorList>
            <person name="Sorokin D.Y."/>
            <person name="Gumerov V.M."/>
            <person name="Rakitin A.L."/>
            <person name="Beletsky A.V."/>
            <person name="Damste J.S."/>
            <person name="Muyzer G."/>
            <person name="Mardanov A.V."/>
            <person name="Ravin N.V."/>
        </authorList>
    </citation>
    <scope>NUCLEOTIDE SEQUENCE [LARGE SCALE GENOMIC DNA]</scope>
    <source>
        <strain evidence="3 4">ACht1</strain>
    </source>
</reference>
<dbReference type="InterPro" id="IPR007445">
    <property type="entry name" value="PilO"/>
</dbReference>
<dbReference type="Gene3D" id="3.30.70.60">
    <property type="match status" value="1"/>
</dbReference>
<name>U7D4P5_9BACT</name>
<keyword evidence="4" id="KW-1185">Reference proteome</keyword>
<dbReference type="Pfam" id="PF04350">
    <property type="entry name" value="PilO"/>
    <property type="match status" value="1"/>
</dbReference>
<dbReference type="AlphaFoldDB" id="U7D4P5"/>
<comment type="caution">
    <text evidence="3">The sequence shown here is derived from an EMBL/GenBank/DDBJ whole genome shotgun (WGS) entry which is preliminary data.</text>
</comment>
<evidence type="ECO:0000256" key="2">
    <source>
        <dbReference type="SAM" id="Phobius"/>
    </source>
</evidence>
<dbReference type="EMBL" id="ASJR01000026">
    <property type="protein sequence ID" value="ERP30908.1"/>
    <property type="molecule type" value="Genomic_DNA"/>
</dbReference>
<dbReference type="GO" id="GO:0043683">
    <property type="term" value="P:type IV pilus assembly"/>
    <property type="evidence" value="ECO:0007669"/>
    <property type="project" value="InterPro"/>
</dbReference>
<feature type="coiled-coil region" evidence="1">
    <location>
        <begin position="42"/>
        <end position="86"/>
    </location>
</feature>
<organism evidence="3 4">
    <name type="scientific">Chitinivibrio alkaliphilus ACht1</name>
    <dbReference type="NCBI Taxonomy" id="1313304"/>
    <lineage>
        <taxon>Bacteria</taxon>
        <taxon>Pseudomonadati</taxon>
        <taxon>Fibrobacterota</taxon>
        <taxon>Chitinivibrionia</taxon>
        <taxon>Chitinivibrionales</taxon>
        <taxon>Chitinivibrionaceae</taxon>
        <taxon>Chitinivibrio</taxon>
    </lineage>
</organism>
<dbReference type="eggNOG" id="COG3167">
    <property type="taxonomic scope" value="Bacteria"/>
</dbReference>
<evidence type="ECO:0000256" key="1">
    <source>
        <dbReference type="SAM" id="Coils"/>
    </source>
</evidence>
<gene>
    <name evidence="3" type="ORF">CALK_2219</name>
</gene>
<dbReference type="PANTHER" id="PTHR39555:SF1">
    <property type="entry name" value="TYPE IV PILUS INNER MEMBRANE COMPONENT PILO"/>
    <property type="match status" value="1"/>
</dbReference>
<evidence type="ECO:0000313" key="3">
    <source>
        <dbReference type="EMBL" id="ERP30908.1"/>
    </source>
</evidence>
<feature type="transmembrane region" description="Helical" evidence="2">
    <location>
        <begin position="12"/>
        <end position="35"/>
    </location>
</feature>
<evidence type="ECO:0000313" key="4">
    <source>
        <dbReference type="Proteomes" id="UP000017148"/>
    </source>
</evidence>
<sequence length="205" mass="23444">MDLRNIDLNDPVVKRVVLIIFAGIGGAFLLSWFAIKPLYGEIESLESEYAGKRDRLTEIRQVTTNLASLEESVRDIERRRDSLQNMFFESANVPDLIGTLAKMAVEEGFLTSSFKPLPNQTISHEYYSGMVYEVVLRGGYHEIGRFIEKILGMDLIINISDLNLRTEPSLVSKLNNRDYMDSRQKNRSIESVLAEFKLVTYSINR</sequence>
<dbReference type="Proteomes" id="UP000017148">
    <property type="component" value="Unassembled WGS sequence"/>
</dbReference>
<dbReference type="InterPro" id="IPR014717">
    <property type="entry name" value="Transl_elong_EF1B/ribsomal_bS6"/>
</dbReference>
<dbReference type="OrthoDB" id="9802133at2"/>
<proteinExistence type="predicted"/>
<keyword evidence="2" id="KW-1133">Transmembrane helix</keyword>
<keyword evidence="2" id="KW-0472">Membrane</keyword>
<keyword evidence="1" id="KW-0175">Coiled coil</keyword>
<protein>
    <submittedName>
        <fullName evidence="3">Pilus assembly protein PilO</fullName>
    </submittedName>
</protein>